<dbReference type="GO" id="GO:0003677">
    <property type="term" value="F:DNA binding"/>
    <property type="evidence" value="ECO:0007669"/>
    <property type="project" value="UniProtKB-UniRule"/>
</dbReference>
<dbReference type="Pfam" id="PF00505">
    <property type="entry name" value="HMG_box"/>
    <property type="match status" value="1"/>
</dbReference>
<organism evidence="5 6">
    <name type="scientific">Aaosphaeria arxii CBS 175.79</name>
    <dbReference type="NCBI Taxonomy" id="1450172"/>
    <lineage>
        <taxon>Eukaryota</taxon>
        <taxon>Fungi</taxon>
        <taxon>Dikarya</taxon>
        <taxon>Ascomycota</taxon>
        <taxon>Pezizomycotina</taxon>
        <taxon>Dothideomycetes</taxon>
        <taxon>Pleosporomycetidae</taxon>
        <taxon>Pleosporales</taxon>
        <taxon>Pleosporales incertae sedis</taxon>
        <taxon>Aaosphaeria</taxon>
    </lineage>
</organism>
<gene>
    <name evidence="5" type="ORF">BU24DRAFT_460713</name>
</gene>
<dbReference type="EMBL" id="ML978068">
    <property type="protein sequence ID" value="KAF2017701.1"/>
    <property type="molecule type" value="Genomic_DNA"/>
</dbReference>
<protein>
    <recommendedName>
        <fullName evidence="4">HMG box domain-containing protein</fullName>
    </recommendedName>
</protein>
<name>A0A6A5XYB8_9PLEO</name>
<accession>A0A6A5XYB8</accession>
<dbReference type="Gene3D" id="1.10.30.10">
    <property type="entry name" value="High mobility group box domain"/>
    <property type="match status" value="1"/>
</dbReference>
<evidence type="ECO:0000313" key="6">
    <source>
        <dbReference type="Proteomes" id="UP000799778"/>
    </source>
</evidence>
<feature type="DNA-binding region" description="HMG box" evidence="2">
    <location>
        <begin position="129"/>
        <end position="204"/>
    </location>
</feature>
<feature type="compositionally biased region" description="Basic residues" evidence="3">
    <location>
        <begin position="371"/>
        <end position="380"/>
    </location>
</feature>
<dbReference type="PANTHER" id="PTHR48112:SF22">
    <property type="entry name" value="MITOCHONDRIAL TRANSCRIPTION FACTOR A, ISOFORM B"/>
    <property type="match status" value="1"/>
</dbReference>
<feature type="region of interest" description="Disordered" evidence="3">
    <location>
        <begin position="216"/>
        <end position="268"/>
    </location>
</feature>
<keyword evidence="1 2" id="KW-0238">DNA-binding</keyword>
<evidence type="ECO:0000256" key="3">
    <source>
        <dbReference type="SAM" id="MobiDB-lite"/>
    </source>
</evidence>
<evidence type="ECO:0000313" key="5">
    <source>
        <dbReference type="EMBL" id="KAF2017701.1"/>
    </source>
</evidence>
<dbReference type="RefSeq" id="XP_033386040.1">
    <property type="nucleotide sequence ID" value="XM_033531836.1"/>
</dbReference>
<reference evidence="5" key="1">
    <citation type="journal article" date="2020" name="Stud. Mycol.">
        <title>101 Dothideomycetes genomes: a test case for predicting lifestyles and emergence of pathogens.</title>
        <authorList>
            <person name="Haridas S."/>
            <person name="Albert R."/>
            <person name="Binder M."/>
            <person name="Bloem J."/>
            <person name="Labutti K."/>
            <person name="Salamov A."/>
            <person name="Andreopoulos B."/>
            <person name="Baker S."/>
            <person name="Barry K."/>
            <person name="Bills G."/>
            <person name="Bluhm B."/>
            <person name="Cannon C."/>
            <person name="Castanera R."/>
            <person name="Culley D."/>
            <person name="Daum C."/>
            <person name="Ezra D."/>
            <person name="Gonzalez J."/>
            <person name="Henrissat B."/>
            <person name="Kuo A."/>
            <person name="Liang C."/>
            <person name="Lipzen A."/>
            <person name="Lutzoni F."/>
            <person name="Magnuson J."/>
            <person name="Mondo S."/>
            <person name="Nolan M."/>
            <person name="Ohm R."/>
            <person name="Pangilinan J."/>
            <person name="Park H.-J."/>
            <person name="Ramirez L."/>
            <person name="Alfaro M."/>
            <person name="Sun H."/>
            <person name="Tritt A."/>
            <person name="Yoshinaga Y."/>
            <person name="Zwiers L.-H."/>
            <person name="Turgeon B."/>
            <person name="Goodwin S."/>
            <person name="Spatafora J."/>
            <person name="Crous P."/>
            <person name="Grigoriev I."/>
        </authorList>
    </citation>
    <scope>NUCLEOTIDE SEQUENCE</scope>
    <source>
        <strain evidence="5">CBS 175.79</strain>
    </source>
</reference>
<dbReference type="GeneID" id="54289233"/>
<feature type="compositionally biased region" description="Low complexity" evidence="3">
    <location>
        <begin position="354"/>
        <end position="368"/>
    </location>
</feature>
<dbReference type="SMART" id="SM00398">
    <property type="entry name" value="HMG"/>
    <property type="match status" value="1"/>
</dbReference>
<feature type="compositionally biased region" description="Low complexity" evidence="3">
    <location>
        <begin position="236"/>
        <end position="252"/>
    </location>
</feature>
<keyword evidence="6" id="KW-1185">Reference proteome</keyword>
<evidence type="ECO:0000259" key="4">
    <source>
        <dbReference type="PROSITE" id="PS50118"/>
    </source>
</evidence>
<dbReference type="InterPro" id="IPR050342">
    <property type="entry name" value="HMGB"/>
</dbReference>
<evidence type="ECO:0000256" key="1">
    <source>
        <dbReference type="ARBA" id="ARBA00023125"/>
    </source>
</evidence>
<feature type="region of interest" description="Disordered" evidence="3">
    <location>
        <begin position="95"/>
        <end position="134"/>
    </location>
</feature>
<dbReference type="AlphaFoldDB" id="A0A6A5XYB8"/>
<keyword evidence="2" id="KW-0539">Nucleus</keyword>
<feature type="domain" description="HMG box" evidence="4">
    <location>
        <begin position="129"/>
        <end position="204"/>
    </location>
</feature>
<dbReference type="SUPFAM" id="SSF47095">
    <property type="entry name" value="HMG-box"/>
    <property type="match status" value="1"/>
</dbReference>
<dbReference type="GO" id="GO:0005634">
    <property type="term" value="C:nucleus"/>
    <property type="evidence" value="ECO:0007669"/>
    <property type="project" value="UniProtKB-UniRule"/>
</dbReference>
<sequence length="387" mass="41130">MAKKTQNHDRAEVLVSIEQFNRTRDSVIHALTTLQQNLTHVQEGLSILLRAYMNHSASLLAREDGATIESLQLPASLIANANAAAEAAQNASSHAAQAVASTPAAGASATEASKKKRKREKKERDPNAPKRPLTAAFLFAQSARPIVKADLERELEAGAKLEPNAVNLEVTKRWNEMDEEDKEKWKQSYRDSMVQFNIDMEAYKAKTGVAVEDLEEDEVEVGALETELSESEDEAGAAAKEATPPAPANKTPRPNKRQKTAAASSALNGANHVAIAPAAARSPVPLPAGGKQTGTPILPPAAETATPAKKDRKKKEKAADKAAPQAIAPAPAAAAEPAAEESKKKGKSRSTRNAAEPEATTETPAADPKPAPKKRDRSKRKSEVAAA</sequence>
<proteinExistence type="predicted"/>
<dbReference type="InterPro" id="IPR009071">
    <property type="entry name" value="HMG_box_dom"/>
</dbReference>
<feature type="compositionally biased region" description="Low complexity" evidence="3">
    <location>
        <begin position="95"/>
        <end position="111"/>
    </location>
</feature>
<dbReference type="PROSITE" id="PS50118">
    <property type="entry name" value="HMG_BOX_2"/>
    <property type="match status" value="1"/>
</dbReference>
<dbReference type="Proteomes" id="UP000799778">
    <property type="component" value="Unassembled WGS sequence"/>
</dbReference>
<feature type="region of interest" description="Disordered" evidence="3">
    <location>
        <begin position="281"/>
        <end position="387"/>
    </location>
</feature>
<dbReference type="InterPro" id="IPR036910">
    <property type="entry name" value="HMG_box_dom_sf"/>
</dbReference>
<evidence type="ECO:0000256" key="2">
    <source>
        <dbReference type="PROSITE-ProRule" id="PRU00267"/>
    </source>
</evidence>
<dbReference type="PANTHER" id="PTHR48112">
    <property type="entry name" value="HIGH MOBILITY GROUP PROTEIN DSP1"/>
    <property type="match status" value="1"/>
</dbReference>
<dbReference type="OrthoDB" id="5550281at2759"/>
<feature type="compositionally biased region" description="Low complexity" evidence="3">
    <location>
        <begin position="321"/>
        <end position="337"/>
    </location>
</feature>